<dbReference type="RefSeq" id="WP_158320867.1">
    <property type="nucleotide sequence ID" value="NZ_BORB01000023.1"/>
</dbReference>
<evidence type="ECO:0000256" key="4">
    <source>
        <dbReference type="ARBA" id="ARBA00022692"/>
    </source>
</evidence>
<feature type="transmembrane region" description="Helical" evidence="7">
    <location>
        <begin position="106"/>
        <end position="127"/>
    </location>
</feature>
<evidence type="ECO:0000256" key="1">
    <source>
        <dbReference type="ARBA" id="ARBA00004651"/>
    </source>
</evidence>
<sequence>MKQVHIFIAFFRSGILGFGGGPSAIPLVQHEVVRVYKWMNDDEFGDVLALANALPGPINTKMAGYIGWRVGGFMGMLNAIFATVVPTVALMILFLALLSAYKDKPWVAGMSQAVLPVAGVLMGILTWEFIQKSNQSLGWIYSLLLVIASFLAMQLFGVHPAIVIAVLLIVALSARSKKKSSVNKQEERS</sequence>
<keyword evidence="6 7" id="KW-0472">Membrane</keyword>
<dbReference type="Pfam" id="PF02417">
    <property type="entry name" value="Chromate_transp"/>
    <property type="match status" value="1"/>
</dbReference>
<proteinExistence type="inferred from homology"/>
<comment type="caution">
    <text evidence="8">The sequence shown here is derived from an EMBL/GenBank/DDBJ whole genome shotgun (WGS) entry which is preliminary data.</text>
</comment>
<keyword evidence="4 7" id="KW-0812">Transmembrane</keyword>
<dbReference type="PANTHER" id="PTHR43663">
    <property type="entry name" value="CHROMATE TRANSPORT PROTEIN-RELATED"/>
    <property type="match status" value="1"/>
</dbReference>
<evidence type="ECO:0000256" key="5">
    <source>
        <dbReference type="ARBA" id="ARBA00022989"/>
    </source>
</evidence>
<comment type="subcellular location">
    <subcellularLocation>
        <location evidence="1">Cell membrane</location>
        <topology evidence="1">Multi-pass membrane protein</topology>
    </subcellularLocation>
</comment>
<feature type="transmembrane region" description="Helical" evidence="7">
    <location>
        <begin position="139"/>
        <end position="172"/>
    </location>
</feature>
<dbReference type="EMBL" id="BORB01000023">
    <property type="protein sequence ID" value="GIN58413.1"/>
    <property type="molecule type" value="Genomic_DNA"/>
</dbReference>
<dbReference type="InterPro" id="IPR052518">
    <property type="entry name" value="CHR_Transporter"/>
</dbReference>
<evidence type="ECO:0008006" key="10">
    <source>
        <dbReference type="Google" id="ProtNLM"/>
    </source>
</evidence>
<dbReference type="Proteomes" id="UP000679950">
    <property type="component" value="Unassembled WGS sequence"/>
</dbReference>
<organism evidence="8 9">
    <name type="scientific">Lederbergia ruris</name>
    <dbReference type="NCBI Taxonomy" id="217495"/>
    <lineage>
        <taxon>Bacteria</taxon>
        <taxon>Bacillati</taxon>
        <taxon>Bacillota</taxon>
        <taxon>Bacilli</taxon>
        <taxon>Bacillales</taxon>
        <taxon>Bacillaceae</taxon>
        <taxon>Lederbergia</taxon>
    </lineage>
</organism>
<evidence type="ECO:0000313" key="8">
    <source>
        <dbReference type="EMBL" id="GIN58413.1"/>
    </source>
</evidence>
<protein>
    <recommendedName>
        <fullName evidence="10">Chromate transporter</fullName>
    </recommendedName>
</protein>
<reference evidence="8 9" key="1">
    <citation type="submission" date="2021-03" db="EMBL/GenBank/DDBJ databases">
        <title>Antimicrobial resistance genes in bacteria isolated from Japanese honey, and their potential for conferring macrolide and lincosamide resistance in the American foulbrood pathogen Paenibacillus larvae.</title>
        <authorList>
            <person name="Okamoto M."/>
            <person name="Kumagai M."/>
            <person name="Kanamori H."/>
            <person name="Takamatsu D."/>
        </authorList>
    </citation>
    <scope>NUCLEOTIDE SEQUENCE [LARGE SCALE GENOMIC DNA]</scope>
    <source>
        <strain evidence="8 9">J8TS2</strain>
    </source>
</reference>
<comment type="similarity">
    <text evidence="2">Belongs to the chromate ion transporter (CHR) (TC 2.A.51) family.</text>
</comment>
<evidence type="ECO:0000256" key="3">
    <source>
        <dbReference type="ARBA" id="ARBA00022475"/>
    </source>
</evidence>
<evidence type="ECO:0000313" key="9">
    <source>
        <dbReference type="Proteomes" id="UP000679950"/>
    </source>
</evidence>
<accession>A0ABQ4KKD9</accession>
<gene>
    <name evidence="8" type="ORF">J8TS2_27320</name>
</gene>
<name>A0ABQ4KKD9_9BACI</name>
<evidence type="ECO:0000256" key="7">
    <source>
        <dbReference type="SAM" id="Phobius"/>
    </source>
</evidence>
<dbReference type="PANTHER" id="PTHR43663:SF1">
    <property type="entry name" value="CHROMATE TRANSPORTER"/>
    <property type="match status" value="1"/>
</dbReference>
<keyword evidence="3" id="KW-1003">Cell membrane</keyword>
<evidence type="ECO:0000256" key="6">
    <source>
        <dbReference type="ARBA" id="ARBA00023136"/>
    </source>
</evidence>
<keyword evidence="5 7" id="KW-1133">Transmembrane helix</keyword>
<keyword evidence="9" id="KW-1185">Reference proteome</keyword>
<evidence type="ECO:0000256" key="2">
    <source>
        <dbReference type="ARBA" id="ARBA00005262"/>
    </source>
</evidence>
<dbReference type="InterPro" id="IPR003370">
    <property type="entry name" value="Chromate_transpt"/>
</dbReference>
<feature type="transmembrane region" description="Helical" evidence="7">
    <location>
        <begin position="79"/>
        <end position="99"/>
    </location>
</feature>